<proteinExistence type="inferred from homology"/>
<evidence type="ECO:0000256" key="2">
    <source>
        <dbReference type="SAM" id="MobiDB-lite"/>
    </source>
</evidence>
<evidence type="ECO:0000256" key="1">
    <source>
        <dbReference type="ARBA" id="ARBA00038158"/>
    </source>
</evidence>
<dbReference type="AlphaFoldDB" id="A0AAD8Q6E4"/>
<comment type="caution">
    <text evidence="3">The sequence shown here is derived from an EMBL/GenBank/DDBJ whole genome shotgun (WGS) entry which is preliminary data.</text>
</comment>
<sequence>MATQTQRPEGEVLPANQTQQPEGEVLPTDQTQQPEGEALPADETQQPEEEDPWNDDGVSVGDSSEDGSLASLRSSIIDYRRENGRTYHRLKEGKYVMPNDEREQDRLDLAHNLWLATWDNKLCNCPKVNGAKRVLDVGTGTGIWAMEYADEHPEATVIGVDLSPIQPGFVAPNCSFEIDDLEEDWTWSRPFDFIFIRSMIASFSSWPDMITKAYEHLEPGGYVELHDNKFPLKCQGGPMPDDYAPNKWTKLLVEGCSKAGRPSNLADSFKQMLEDAGFVDVEERKAIWPFNPWPKDKKLHHLGLLCQANAFMGIEGASMAIFTRVLGWTPEETTVFCAEVRNEHRKIGVQAYYDVYSVWGRKPEKDAENDEAEQP</sequence>
<keyword evidence="3" id="KW-0808">Transferase</keyword>
<organism evidence="3 4">
    <name type="scientific">Colletotrichum navitas</name>
    <dbReference type="NCBI Taxonomy" id="681940"/>
    <lineage>
        <taxon>Eukaryota</taxon>
        <taxon>Fungi</taxon>
        <taxon>Dikarya</taxon>
        <taxon>Ascomycota</taxon>
        <taxon>Pezizomycotina</taxon>
        <taxon>Sordariomycetes</taxon>
        <taxon>Hypocreomycetidae</taxon>
        <taxon>Glomerellales</taxon>
        <taxon>Glomerellaceae</taxon>
        <taxon>Colletotrichum</taxon>
        <taxon>Colletotrichum graminicola species complex</taxon>
    </lineage>
</organism>
<accession>A0AAD8Q6E4</accession>
<dbReference type="GO" id="GO:0032259">
    <property type="term" value="P:methylation"/>
    <property type="evidence" value="ECO:0007669"/>
    <property type="project" value="UniProtKB-KW"/>
</dbReference>
<reference evidence="3" key="1">
    <citation type="submission" date="2021-06" db="EMBL/GenBank/DDBJ databases">
        <title>Comparative genomics, transcriptomics and evolutionary studies reveal genomic signatures of adaptation to plant cell wall in hemibiotrophic fungi.</title>
        <authorList>
            <consortium name="DOE Joint Genome Institute"/>
            <person name="Baroncelli R."/>
            <person name="Diaz J.F."/>
            <person name="Benocci T."/>
            <person name="Peng M."/>
            <person name="Battaglia E."/>
            <person name="Haridas S."/>
            <person name="Andreopoulos W."/>
            <person name="Labutti K."/>
            <person name="Pangilinan J."/>
            <person name="Floch G.L."/>
            <person name="Makela M.R."/>
            <person name="Henrissat B."/>
            <person name="Grigoriev I.V."/>
            <person name="Crouch J.A."/>
            <person name="De Vries R.P."/>
            <person name="Sukno S.A."/>
            <person name="Thon M.R."/>
        </authorList>
    </citation>
    <scope>NUCLEOTIDE SEQUENCE</scope>
    <source>
        <strain evidence="3">CBS 125086</strain>
    </source>
</reference>
<evidence type="ECO:0000313" key="3">
    <source>
        <dbReference type="EMBL" id="KAK1596098.1"/>
    </source>
</evidence>
<dbReference type="GO" id="GO:0008168">
    <property type="term" value="F:methyltransferase activity"/>
    <property type="evidence" value="ECO:0007669"/>
    <property type="project" value="UniProtKB-KW"/>
</dbReference>
<feature type="region of interest" description="Disordered" evidence="2">
    <location>
        <begin position="1"/>
        <end position="69"/>
    </location>
</feature>
<keyword evidence="4" id="KW-1185">Reference proteome</keyword>
<protein>
    <submittedName>
        <fullName evidence="3">Methyltransferase domain-containing protein</fullName>
    </submittedName>
</protein>
<dbReference type="GeneID" id="85441414"/>
<evidence type="ECO:0000313" key="4">
    <source>
        <dbReference type="Proteomes" id="UP001230504"/>
    </source>
</evidence>
<comment type="similarity">
    <text evidence="1">Belongs to the methyltransferase superfamily. LaeA methyltransferase family.</text>
</comment>
<keyword evidence="3" id="KW-0489">Methyltransferase</keyword>
<dbReference type="Pfam" id="PF13489">
    <property type="entry name" value="Methyltransf_23"/>
    <property type="match status" value="1"/>
</dbReference>
<feature type="compositionally biased region" description="Low complexity" evidence="2">
    <location>
        <begin position="55"/>
        <end position="68"/>
    </location>
</feature>
<dbReference type="PANTHER" id="PTHR43591">
    <property type="entry name" value="METHYLTRANSFERASE"/>
    <property type="match status" value="1"/>
</dbReference>
<dbReference type="SUPFAM" id="SSF53335">
    <property type="entry name" value="S-adenosyl-L-methionine-dependent methyltransferases"/>
    <property type="match status" value="1"/>
</dbReference>
<dbReference type="Gene3D" id="3.40.50.150">
    <property type="entry name" value="Vaccinia Virus protein VP39"/>
    <property type="match status" value="1"/>
</dbReference>
<dbReference type="RefSeq" id="XP_060417017.1">
    <property type="nucleotide sequence ID" value="XM_060557174.1"/>
</dbReference>
<dbReference type="InterPro" id="IPR029063">
    <property type="entry name" value="SAM-dependent_MTases_sf"/>
</dbReference>
<feature type="compositionally biased region" description="Acidic residues" evidence="2">
    <location>
        <begin position="45"/>
        <end position="54"/>
    </location>
</feature>
<name>A0AAD8Q6E4_9PEZI</name>
<dbReference type="EMBL" id="JAHLJV010000013">
    <property type="protein sequence ID" value="KAK1596098.1"/>
    <property type="molecule type" value="Genomic_DNA"/>
</dbReference>
<dbReference type="PANTHER" id="PTHR43591:SF102">
    <property type="entry name" value="S-ADENOSYL-L-METHIONINE-DEPENDENT METHYLTRANSFERASE"/>
    <property type="match status" value="1"/>
</dbReference>
<dbReference type="Proteomes" id="UP001230504">
    <property type="component" value="Unassembled WGS sequence"/>
</dbReference>
<gene>
    <name evidence="3" type="ORF">LY79DRAFT_545412</name>
</gene>
<dbReference type="CDD" id="cd02440">
    <property type="entry name" value="AdoMet_MTases"/>
    <property type="match status" value="1"/>
</dbReference>